<evidence type="ECO:0000313" key="3">
    <source>
        <dbReference type="RefSeq" id="XP_035824285.1"/>
    </source>
</evidence>
<feature type="region of interest" description="Disordered" evidence="1">
    <location>
        <begin position="94"/>
        <end position="196"/>
    </location>
</feature>
<feature type="compositionally biased region" description="Polar residues" evidence="1">
    <location>
        <begin position="133"/>
        <end position="144"/>
    </location>
</feature>
<protein>
    <submittedName>
        <fullName evidence="3">Uncharacterized protein LOC118477277</fullName>
    </submittedName>
</protein>
<feature type="region of interest" description="Disordered" evidence="1">
    <location>
        <begin position="1"/>
        <end position="34"/>
    </location>
</feature>
<gene>
    <name evidence="3" type="primary">LOC118477277</name>
</gene>
<keyword evidence="2" id="KW-1185">Reference proteome</keyword>
<evidence type="ECO:0000256" key="1">
    <source>
        <dbReference type="SAM" id="MobiDB-lite"/>
    </source>
</evidence>
<organism evidence="2 3">
    <name type="scientific">Aplysia californica</name>
    <name type="common">California sea hare</name>
    <dbReference type="NCBI Taxonomy" id="6500"/>
    <lineage>
        <taxon>Eukaryota</taxon>
        <taxon>Metazoa</taxon>
        <taxon>Spiralia</taxon>
        <taxon>Lophotrochozoa</taxon>
        <taxon>Mollusca</taxon>
        <taxon>Gastropoda</taxon>
        <taxon>Heterobranchia</taxon>
        <taxon>Euthyneura</taxon>
        <taxon>Tectipleura</taxon>
        <taxon>Aplysiida</taxon>
        <taxon>Aplysioidea</taxon>
        <taxon>Aplysiidae</taxon>
        <taxon>Aplysia</taxon>
    </lineage>
</organism>
<accession>A0ABM1VPE3</accession>
<proteinExistence type="predicted"/>
<feature type="compositionally biased region" description="Polar residues" evidence="1">
    <location>
        <begin position="176"/>
        <end position="189"/>
    </location>
</feature>
<sequence>MAKPIEEQSGITRDNNVGREDSQYEDVDLDMSLQDNSTLGHREESLYVDVDSDHISSQDIHTPVLIGKTMAEIITPDATLTDGDGRHYNNVLVTSPVSRAGPGGQGHSHNPGTYDVIADPAREAFAPDEMDGPSSSLQNDSTGKGTYVDKGKNKKARASPYANVNDDNKEKPRTSPYANVNNDNVSGSVWFQKKKR</sequence>
<dbReference type="Proteomes" id="UP000694888">
    <property type="component" value="Unplaced"/>
</dbReference>
<evidence type="ECO:0000313" key="2">
    <source>
        <dbReference type="Proteomes" id="UP000694888"/>
    </source>
</evidence>
<dbReference type="RefSeq" id="XP_035824285.1">
    <property type="nucleotide sequence ID" value="XM_035968392.1"/>
</dbReference>
<name>A0ABM1VPE3_APLCA</name>
<reference evidence="3" key="1">
    <citation type="submission" date="2025-08" db="UniProtKB">
        <authorList>
            <consortium name="RefSeq"/>
        </authorList>
    </citation>
    <scope>IDENTIFICATION</scope>
</reference>
<dbReference type="GeneID" id="118477277"/>